<dbReference type="UniPathway" id="UPA00056">
    <property type="reaction ID" value="UER00094"/>
</dbReference>
<evidence type="ECO:0000256" key="6">
    <source>
        <dbReference type="ARBA" id="ARBA00022777"/>
    </source>
</evidence>
<comment type="caution">
    <text evidence="13">The sequence shown here is derived from an EMBL/GenBank/DDBJ whole genome shotgun (WGS) entry which is preliminary data.</text>
</comment>
<gene>
    <name evidence="10" type="primary">ispE</name>
    <name evidence="13" type="ORF">DDZ18_08115</name>
</gene>
<evidence type="ECO:0000256" key="8">
    <source>
        <dbReference type="ARBA" id="ARBA00023229"/>
    </source>
</evidence>
<reference evidence="14" key="1">
    <citation type="submission" date="2018-05" db="EMBL/GenBank/DDBJ databases">
        <authorList>
            <person name="Liu B.-T."/>
        </authorList>
    </citation>
    <scope>NUCLEOTIDE SEQUENCE [LARGE SCALE GENOMIC DNA]</scope>
    <source>
        <strain evidence="14">WD6-1</strain>
    </source>
</reference>
<protein>
    <recommendedName>
        <fullName evidence="3 10">4-diphosphocytidyl-2-C-methyl-D-erythritol kinase</fullName>
        <shortName evidence="10">CMK</shortName>
        <ecNumber evidence="2 10">2.7.1.148</ecNumber>
    </recommendedName>
    <alternativeName>
        <fullName evidence="9 10">4-(cytidine-5'-diphospho)-2-C-methyl-D-erythritol kinase</fullName>
    </alternativeName>
</protein>
<evidence type="ECO:0000313" key="14">
    <source>
        <dbReference type="Proteomes" id="UP000245168"/>
    </source>
</evidence>
<keyword evidence="7 10" id="KW-0067">ATP-binding</keyword>
<evidence type="ECO:0000256" key="10">
    <source>
        <dbReference type="HAMAP-Rule" id="MF_00061"/>
    </source>
</evidence>
<feature type="active site" evidence="10">
    <location>
        <position position="141"/>
    </location>
</feature>
<dbReference type="OrthoDB" id="9809438at2"/>
<dbReference type="SUPFAM" id="SSF54211">
    <property type="entry name" value="Ribosomal protein S5 domain 2-like"/>
    <property type="match status" value="1"/>
</dbReference>
<organism evidence="13 14">
    <name type="scientific">Marinicauda salina</name>
    <dbReference type="NCBI Taxonomy" id="2135793"/>
    <lineage>
        <taxon>Bacteria</taxon>
        <taxon>Pseudomonadati</taxon>
        <taxon>Pseudomonadota</taxon>
        <taxon>Alphaproteobacteria</taxon>
        <taxon>Maricaulales</taxon>
        <taxon>Maricaulaceae</taxon>
        <taxon>Marinicauda</taxon>
    </lineage>
</organism>
<dbReference type="PANTHER" id="PTHR43527:SF2">
    <property type="entry name" value="4-DIPHOSPHOCYTIDYL-2-C-METHYL-D-ERYTHRITOL KINASE, CHLOROPLASTIC"/>
    <property type="match status" value="1"/>
</dbReference>
<dbReference type="HAMAP" id="MF_00061">
    <property type="entry name" value="IspE"/>
    <property type="match status" value="1"/>
</dbReference>
<keyword evidence="5 10" id="KW-0547">Nucleotide-binding</keyword>
<evidence type="ECO:0000256" key="1">
    <source>
        <dbReference type="ARBA" id="ARBA00009684"/>
    </source>
</evidence>
<feature type="active site" evidence="10">
    <location>
        <position position="13"/>
    </location>
</feature>
<feature type="domain" description="GHMP kinase N-terminal" evidence="11">
    <location>
        <begin position="70"/>
        <end position="148"/>
    </location>
</feature>
<dbReference type="Gene3D" id="3.30.70.890">
    <property type="entry name" value="GHMP kinase, C-terminal domain"/>
    <property type="match status" value="1"/>
</dbReference>
<feature type="binding site" evidence="10">
    <location>
        <begin position="99"/>
        <end position="109"/>
    </location>
    <ligand>
        <name>ATP</name>
        <dbReference type="ChEBI" id="CHEBI:30616"/>
    </ligand>
</feature>
<dbReference type="GO" id="GO:0016114">
    <property type="term" value="P:terpenoid biosynthetic process"/>
    <property type="evidence" value="ECO:0007669"/>
    <property type="project" value="UniProtKB-UniRule"/>
</dbReference>
<dbReference type="InterPro" id="IPR014721">
    <property type="entry name" value="Ribsml_uS5_D2-typ_fold_subgr"/>
</dbReference>
<evidence type="ECO:0000256" key="7">
    <source>
        <dbReference type="ARBA" id="ARBA00022840"/>
    </source>
</evidence>
<dbReference type="EC" id="2.7.1.148" evidence="2 10"/>
<dbReference type="NCBIfam" id="TIGR00154">
    <property type="entry name" value="ispE"/>
    <property type="match status" value="1"/>
</dbReference>
<keyword evidence="4 10" id="KW-0808">Transferase</keyword>
<sequence length="294" mass="30195">MSAAGPREPAPAKVNLTLRVGRARPDGYHPLDSLVVFADWGDEVQTEEADSLTLTIEGDGAEALADETHNLVLKAAWALRAAVERPELAAQITLEKRLPVAAGLGGGSADAAAALRALNRLWDLDLTRAQLAEIASVVGADAPACVYSRPLRMTGIGDRIAPLAAWPTLDAVLLHPGEAVSTARVFAAFDEDAPEPLAGEARTPAAGDFETALAVIEQSANDLEPAAKRLAPVIGDALDALSTQTGARLARMSGSGATCFALFADADAARAAASALDGAQAGWRARAVRLGGAA</sequence>
<comment type="function">
    <text evidence="10">Catalyzes the phosphorylation of the position 2 hydroxy group of 4-diphosphocytidyl-2C-methyl-D-erythritol.</text>
</comment>
<comment type="catalytic activity">
    <reaction evidence="10">
        <text>4-CDP-2-C-methyl-D-erythritol + ATP = 4-CDP-2-C-methyl-D-erythritol 2-phosphate + ADP + H(+)</text>
        <dbReference type="Rhea" id="RHEA:18437"/>
        <dbReference type="ChEBI" id="CHEBI:15378"/>
        <dbReference type="ChEBI" id="CHEBI:30616"/>
        <dbReference type="ChEBI" id="CHEBI:57823"/>
        <dbReference type="ChEBI" id="CHEBI:57919"/>
        <dbReference type="ChEBI" id="CHEBI:456216"/>
        <dbReference type="EC" id="2.7.1.148"/>
    </reaction>
</comment>
<feature type="domain" description="GHMP kinase C-terminal" evidence="12">
    <location>
        <begin position="206"/>
        <end position="276"/>
    </location>
</feature>
<keyword evidence="6 10" id="KW-0418">Kinase</keyword>
<evidence type="ECO:0000256" key="4">
    <source>
        <dbReference type="ARBA" id="ARBA00022679"/>
    </source>
</evidence>
<dbReference type="GO" id="GO:0005524">
    <property type="term" value="F:ATP binding"/>
    <property type="evidence" value="ECO:0007669"/>
    <property type="project" value="UniProtKB-UniRule"/>
</dbReference>
<dbReference type="EMBL" id="QEXV01000003">
    <property type="protein sequence ID" value="PWE17621.1"/>
    <property type="molecule type" value="Genomic_DNA"/>
</dbReference>
<name>A0A2U2BUB2_9PROT</name>
<accession>A0A2U2BUB2</accession>
<evidence type="ECO:0000256" key="5">
    <source>
        <dbReference type="ARBA" id="ARBA00022741"/>
    </source>
</evidence>
<dbReference type="InterPro" id="IPR013750">
    <property type="entry name" value="GHMP_kinase_C_dom"/>
</dbReference>
<comment type="similarity">
    <text evidence="1 10">Belongs to the GHMP kinase family. IspE subfamily.</text>
</comment>
<evidence type="ECO:0000256" key="3">
    <source>
        <dbReference type="ARBA" id="ARBA00017473"/>
    </source>
</evidence>
<dbReference type="Gene3D" id="3.30.230.10">
    <property type="match status" value="1"/>
</dbReference>
<dbReference type="InterPro" id="IPR020568">
    <property type="entry name" value="Ribosomal_Su5_D2-typ_SF"/>
</dbReference>
<evidence type="ECO:0000256" key="2">
    <source>
        <dbReference type="ARBA" id="ARBA00012052"/>
    </source>
</evidence>
<dbReference type="AlphaFoldDB" id="A0A2U2BUB2"/>
<comment type="pathway">
    <text evidence="10">Isoprenoid biosynthesis; isopentenyl diphosphate biosynthesis via DXP pathway; isopentenyl diphosphate from 1-deoxy-D-xylulose 5-phosphate: step 3/6.</text>
</comment>
<dbReference type="Proteomes" id="UP000245168">
    <property type="component" value="Unassembled WGS sequence"/>
</dbReference>
<keyword evidence="14" id="KW-1185">Reference proteome</keyword>
<dbReference type="InterPro" id="IPR036554">
    <property type="entry name" value="GHMP_kinase_C_sf"/>
</dbReference>
<keyword evidence="8 10" id="KW-0414">Isoprene biosynthesis</keyword>
<dbReference type="Pfam" id="PF08544">
    <property type="entry name" value="GHMP_kinases_C"/>
    <property type="match status" value="1"/>
</dbReference>
<evidence type="ECO:0000313" key="13">
    <source>
        <dbReference type="EMBL" id="PWE17621.1"/>
    </source>
</evidence>
<evidence type="ECO:0000259" key="11">
    <source>
        <dbReference type="Pfam" id="PF00288"/>
    </source>
</evidence>
<dbReference type="InterPro" id="IPR006204">
    <property type="entry name" value="GHMP_kinase_N_dom"/>
</dbReference>
<dbReference type="GO" id="GO:0050515">
    <property type="term" value="F:4-(cytidine 5'-diphospho)-2-C-methyl-D-erythritol kinase activity"/>
    <property type="evidence" value="ECO:0007669"/>
    <property type="project" value="UniProtKB-UniRule"/>
</dbReference>
<proteinExistence type="inferred from homology"/>
<evidence type="ECO:0000259" key="12">
    <source>
        <dbReference type="Pfam" id="PF08544"/>
    </source>
</evidence>
<dbReference type="InterPro" id="IPR004424">
    <property type="entry name" value="IspE"/>
</dbReference>
<dbReference type="SUPFAM" id="SSF55060">
    <property type="entry name" value="GHMP Kinase, C-terminal domain"/>
    <property type="match status" value="1"/>
</dbReference>
<dbReference type="GO" id="GO:0019288">
    <property type="term" value="P:isopentenyl diphosphate biosynthetic process, methylerythritol 4-phosphate pathway"/>
    <property type="evidence" value="ECO:0007669"/>
    <property type="project" value="UniProtKB-UniRule"/>
</dbReference>
<dbReference type="PANTHER" id="PTHR43527">
    <property type="entry name" value="4-DIPHOSPHOCYTIDYL-2-C-METHYL-D-ERYTHRITOL KINASE, CHLOROPLASTIC"/>
    <property type="match status" value="1"/>
</dbReference>
<dbReference type="Pfam" id="PF00288">
    <property type="entry name" value="GHMP_kinases_N"/>
    <property type="match status" value="1"/>
</dbReference>
<dbReference type="PIRSF" id="PIRSF010376">
    <property type="entry name" value="IspE"/>
    <property type="match status" value="1"/>
</dbReference>
<evidence type="ECO:0000256" key="9">
    <source>
        <dbReference type="ARBA" id="ARBA00032554"/>
    </source>
</evidence>
<dbReference type="RefSeq" id="WP_109252852.1">
    <property type="nucleotide sequence ID" value="NZ_QEXV01000003.1"/>
</dbReference>
<dbReference type="NCBIfam" id="NF011202">
    <property type="entry name" value="PRK14608.1"/>
    <property type="match status" value="1"/>
</dbReference>